<feature type="signal peptide" evidence="3">
    <location>
        <begin position="1"/>
        <end position="19"/>
    </location>
</feature>
<accession>A0A518KEA7</accession>
<reference evidence="4 5" key="1">
    <citation type="submission" date="2019-02" db="EMBL/GenBank/DDBJ databases">
        <title>Deep-cultivation of Planctomycetes and their phenomic and genomic characterization uncovers novel biology.</title>
        <authorList>
            <person name="Wiegand S."/>
            <person name="Jogler M."/>
            <person name="Boedeker C."/>
            <person name="Pinto D."/>
            <person name="Vollmers J."/>
            <person name="Rivas-Marin E."/>
            <person name="Kohn T."/>
            <person name="Peeters S.H."/>
            <person name="Heuer A."/>
            <person name="Rast P."/>
            <person name="Oberbeckmann S."/>
            <person name="Bunk B."/>
            <person name="Jeske O."/>
            <person name="Meyerdierks A."/>
            <person name="Storesund J.E."/>
            <person name="Kallscheuer N."/>
            <person name="Luecker S."/>
            <person name="Lage O.M."/>
            <person name="Pohl T."/>
            <person name="Merkel B.J."/>
            <person name="Hornburger P."/>
            <person name="Mueller R.-W."/>
            <person name="Bruemmer F."/>
            <person name="Labrenz M."/>
            <person name="Spormann A.M."/>
            <person name="Op den Camp H."/>
            <person name="Overmann J."/>
            <person name="Amann R."/>
            <person name="Jetten M.S.M."/>
            <person name="Mascher T."/>
            <person name="Medema M.H."/>
            <person name="Devos D.P."/>
            <person name="Kaster A.-K."/>
            <person name="Ovreas L."/>
            <person name="Rohde M."/>
            <person name="Galperin M.Y."/>
            <person name="Jogler C."/>
        </authorList>
    </citation>
    <scope>NUCLEOTIDE SEQUENCE [LARGE SCALE GENOMIC DNA]</scope>
    <source>
        <strain evidence="4 5">Spa11</strain>
    </source>
</reference>
<gene>
    <name evidence="4" type="ORF">Spa11_43550</name>
</gene>
<dbReference type="Gene3D" id="2.40.10.120">
    <property type="match status" value="1"/>
</dbReference>
<feature type="region of interest" description="Disordered" evidence="1">
    <location>
        <begin position="262"/>
        <end position="283"/>
    </location>
</feature>
<dbReference type="PANTHER" id="PTHR43019">
    <property type="entry name" value="SERINE ENDOPROTEASE DEGS"/>
    <property type="match status" value="1"/>
</dbReference>
<feature type="chain" id="PRO_5022205496" description="Peptidase Do" evidence="3">
    <location>
        <begin position="20"/>
        <end position="402"/>
    </location>
</feature>
<evidence type="ECO:0000256" key="3">
    <source>
        <dbReference type="SAM" id="SignalP"/>
    </source>
</evidence>
<evidence type="ECO:0000256" key="1">
    <source>
        <dbReference type="SAM" id="MobiDB-lite"/>
    </source>
</evidence>
<protein>
    <recommendedName>
        <fullName evidence="6">Peptidase Do</fullName>
    </recommendedName>
</protein>
<dbReference type="KEGG" id="bmei:Spa11_43550"/>
<name>A0A518KEA7_9BACT</name>
<dbReference type="PROSITE" id="PS00135">
    <property type="entry name" value="TRYPSIN_SER"/>
    <property type="match status" value="1"/>
</dbReference>
<dbReference type="Pfam" id="PF13365">
    <property type="entry name" value="Trypsin_2"/>
    <property type="match status" value="1"/>
</dbReference>
<organism evidence="4 5">
    <name type="scientific">Botrimarina mediterranea</name>
    <dbReference type="NCBI Taxonomy" id="2528022"/>
    <lineage>
        <taxon>Bacteria</taxon>
        <taxon>Pseudomonadati</taxon>
        <taxon>Planctomycetota</taxon>
        <taxon>Planctomycetia</taxon>
        <taxon>Pirellulales</taxon>
        <taxon>Lacipirellulaceae</taxon>
        <taxon>Botrimarina</taxon>
    </lineage>
</organism>
<dbReference type="InterPro" id="IPR001940">
    <property type="entry name" value="Peptidase_S1C"/>
</dbReference>
<evidence type="ECO:0000256" key="2">
    <source>
        <dbReference type="SAM" id="Phobius"/>
    </source>
</evidence>
<dbReference type="Proteomes" id="UP000316426">
    <property type="component" value="Chromosome"/>
</dbReference>
<dbReference type="PRINTS" id="PR00834">
    <property type="entry name" value="PROTEASES2C"/>
</dbReference>
<dbReference type="GO" id="GO:0004252">
    <property type="term" value="F:serine-type endopeptidase activity"/>
    <property type="evidence" value="ECO:0007669"/>
    <property type="project" value="InterPro"/>
</dbReference>
<evidence type="ECO:0000313" key="4">
    <source>
        <dbReference type="EMBL" id="QDV76130.1"/>
    </source>
</evidence>
<sequence length="402" mass="42399" precursor="true">MNHALLLGWWLALVGAAAAQCGPNGCYVARPPAMVGPVQAAGPRTHESIARIVHHEGGGASIGSGTLVASRNGNGYVLTCAHLFTSEGKTEVQLAGRSLAARIVAMDRVHDLVLLETQGVAGRAVETAEWTATGWLSACGFGSTGQLRCVRGPVLGFSTAAGASAPSVRVRGAVRQGDSGGPVLDAGGRLVAVVWGASNGETFAMGGEPLRRILERLPKRELAPVRREPESEPEVATDSLRKELRAYAAQLEERLKRLESLPARPPVADAPGSPAPRLAPPVGGVGERVAGGLRTAARVESLFAAVAVGGPLGLAAWAGLRWLRQPKRDARADRCEPQKVAIDSPPPPQRVVPETHYVSYERDDYARAHQWASEQLARKFPGSVELLTSLDSLIRQQLNGKS</sequence>
<feature type="transmembrane region" description="Helical" evidence="2">
    <location>
        <begin position="302"/>
        <end position="323"/>
    </location>
</feature>
<dbReference type="SUPFAM" id="SSF50494">
    <property type="entry name" value="Trypsin-like serine proteases"/>
    <property type="match status" value="1"/>
</dbReference>
<dbReference type="RefSeq" id="WP_145116594.1">
    <property type="nucleotide sequence ID" value="NZ_CP036349.1"/>
</dbReference>
<keyword evidence="2" id="KW-1133">Transmembrane helix</keyword>
<evidence type="ECO:0000313" key="5">
    <source>
        <dbReference type="Proteomes" id="UP000316426"/>
    </source>
</evidence>
<keyword evidence="5" id="KW-1185">Reference proteome</keyword>
<keyword evidence="2" id="KW-0472">Membrane</keyword>
<dbReference type="PANTHER" id="PTHR43019:SF23">
    <property type="entry name" value="PROTEASE DO-LIKE 5, CHLOROPLASTIC"/>
    <property type="match status" value="1"/>
</dbReference>
<dbReference type="AlphaFoldDB" id="A0A518KEA7"/>
<evidence type="ECO:0008006" key="6">
    <source>
        <dbReference type="Google" id="ProtNLM"/>
    </source>
</evidence>
<keyword evidence="3" id="KW-0732">Signal</keyword>
<dbReference type="GO" id="GO:0006508">
    <property type="term" value="P:proteolysis"/>
    <property type="evidence" value="ECO:0007669"/>
    <property type="project" value="InterPro"/>
</dbReference>
<dbReference type="EMBL" id="CP036349">
    <property type="protein sequence ID" value="QDV76130.1"/>
    <property type="molecule type" value="Genomic_DNA"/>
</dbReference>
<proteinExistence type="predicted"/>
<dbReference type="InterPro" id="IPR009003">
    <property type="entry name" value="Peptidase_S1_PA"/>
</dbReference>
<keyword evidence="2" id="KW-0812">Transmembrane</keyword>
<dbReference type="InterPro" id="IPR033116">
    <property type="entry name" value="TRYPSIN_SER"/>
</dbReference>